<name>A0A147BFM5_IXORI</name>
<reference evidence="1" key="1">
    <citation type="journal article" date="2018" name="PLoS Negl. Trop. Dis.">
        <title>Sialome diversity of ticks revealed by RNAseq of single tick salivary glands.</title>
        <authorList>
            <person name="Perner J."/>
            <person name="Kropackova S."/>
            <person name="Kopacek P."/>
            <person name="Ribeiro J.M."/>
        </authorList>
    </citation>
    <scope>NUCLEOTIDE SEQUENCE</scope>
    <source>
        <strain evidence="1">Siblings of single egg batch collected in Ceske Budejovice</strain>
        <tissue evidence="1">Salivary glands</tissue>
    </source>
</reference>
<organism evidence="1">
    <name type="scientific">Ixodes ricinus</name>
    <name type="common">Common tick</name>
    <name type="synonym">Acarus ricinus</name>
    <dbReference type="NCBI Taxonomy" id="34613"/>
    <lineage>
        <taxon>Eukaryota</taxon>
        <taxon>Metazoa</taxon>
        <taxon>Ecdysozoa</taxon>
        <taxon>Arthropoda</taxon>
        <taxon>Chelicerata</taxon>
        <taxon>Arachnida</taxon>
        <taxon>Acari</taxon>
        <taxon>Parasitiformes</taxon>
        <taxon>Ixodida</taxon>
        <taxon>Ixodoidea</taxon>
        <taxon>Ixodidae</taxon>
        <taxon>Ixodinae</taxon>
        <taxon>Ixodes</taxon>
    </lineage>
</organism>
<proteinExistence type="predicted"/>
<protein>
    <submittedName>
        <fullName evidence="1">Putative secreted protein</fullName>
    </submittedName>
</protein>
<dbReference type="AlphaFoldDB" id="A0A147BFM5"/>
<dbReference type="EMBL" id="GEGO01006172">
    <property type="protein sequence ID" value="JAR89232.1"/>
    <property type="molecule type" value="Transcribed_RNA"/>
</dbReference>
<sequence length="143" mass="16630">MCVLFLLLLILFYTLPLLLRVKAHLRAQWWLLRSTHPQSKTRGQKLAAHYQNTTKNATKQRRRHRGSRRGTSYIRALRGGAELTTHGSRLAPNTIWSLAPRGKSGQSHHRNVFLPFCSRLKGVMKRFSYFFLLSFNPQLKCEL</sequence>
<evidence type="ECO:0000313" key="1">
    <source>
        <dbReference type="EMBL" id="JAR89232.1"/>
    </source>
</evidence>
<accession>A0A147BFM5</accession>